<dbReference type="InterPro" id="IPR000362">
    <property type="entry name" value="Fumarate_lyase_fam"/>
</dbReference>
<dbReference type="InterPro" id="IPR020557">
    <property type="entry name" value="Fumarate_lyase_CS"/>
</dbReference>
<dbReference type="InterPro" id="IPR009049">
    <property type="entry name" value="Argininosuccinate_lyase"/>
</dbReference>
<feature type="domain" description="Fumarate lyase N-terminal" evidence="7">
    <location>
        <begin position="6"/>
        <end position="300"/>
    </location>
</feature>
<dbReference type="AlphaFoldDB" id="A0A1M6NG58"/>
<evidence type="ECO:0000256" key="6">
    <source>
        <dbReference type="HAMAP-Rule" id="MF_00006"/>
    </source>
</evidence>
<dbReference type="RefSeq" id="WP_072873395.1">
    <property type="nucleotide sequence ID" value="NZ_FRAF01000006.1"/>
</dbReference>
<dbReference type="STRING" id="1830138.SAMN05443507_10633"/>
<dbReference type="Gene3D" id="1.20.200.10">
    <property type="entry name" value="Fumarase/aspartase (Central domain)"/>
    <property type="match status" value="1"/>
</dbReference>
<dbReference type="FunFam" id="1.20.200.10:FF:000002">
    <property type="entry name" value="Argininosuccinate lyase"/>
    <property type="match status" value="1"/>
</dbReference>
<evidence type="ECO:0000313" key="9">
    <source>
        <dbReference type="EMBL" id="SHJ94614.1"/>
    </source>
</evidence>
<dbReference type="EMBL" id="FRAF01000006">
    <property type="protein sequence ID" value="SHJ94614.1"/>
    <property type="molecule type" value="Genomic_DNA"/>
</dbReference>
<keyword evidence="4 6" id="KW-0028">Amino-acid biosynthesis</keyword>
<dbReference type="HAMAP" id="MF_00006">
    <property type="entry name" value="Arg_succ_lyase"/>
    <property type="match status" value="1"/>
</dbReference>
<dbReference type="FunFam" id="1.10.275.10:FF:000002">
    <property type="entry name" value="Argininosuccinate lyase"/>
    <property type="match status" value="1"/>
</dbReference>
<dbReference type="InterPro" id="IPR022761">
    <property type="entry name" value="Fumarate_lyase_N"/>
</dbReference>
<feature type="domain" description="Argininosuccinate lyase C-terminal" evidence="8">
    <location>
        <begin position="363"/>
        <end position="431"/>
    </location>
</feature>
<evidence type="ECO:0000256" key="5">
    <source>
        <dbReference type="ARBA" id="ARBA00023239"/>
    </source>
</evidence>
<keyword evidence="5 6" id="KW-0456">Lyase</keyword>
<evidence type="ECO:0000256" key="2">
    <source>
        <dbReference type="ARBA" id="ARBA00012338"/>
    </source>
</evidence>
<keyword evidence="6" id="KW-0963">Cytoplasm</keyword>
<gene>
    <name evidence="6" type="primary">argH</name>
    <name evidence="9" type="ORF">SAMN05443507_10633</name>
</gene>
<evidence type="ECO:0000256" key="3">
    <source>
        <dbReference type="ARBA" id="ARBA00022571"/>
    </source>
</evidence>
<comment type="pathway">
    <text evidence="1 6">Amino-acid biosynthesis; L-arginine biosynthesis; L-arginine from L-ornithine and carbamoyl phosphate: step 3/3.</text>
</comment>
<accession>A0A1M6NG58</accession>
<dbReference type="CDD" id="cd01359">
    <property type="entry name" value="Argininosuccinate_lyase"/>
    <property type="match status" value="1"/>
</dbReference>
<dbReference type="InterPro" id="IPR029419">
    <property type="entry name" value="Arg_succ_lyase_C"/>
</dbReference>
<protein>
    <recommendedName>
        <fullName evidence="2 6">Argininosuccinate lyase</fullName>
        <shortName evidence="6">ASAL</shortName>
        <ecNumber evidence="2 6">4.3.2.1</ecNumber>
    </recommendedName>
    <alternativeName>
        <fullName evidence="6">Arginosuccinase</fullName>
    </alternativeName>
</protein>
<dbReference type="NCBIfam" id="TIGR00838">
    <property type="entry name" value="argH"/>
    <property type="match status" value="1"/>
</dbReference>
<dbReference type="SUPFAM" id="SSF48557">
    <property type="entry name" value="L-aspartase-like"/>
    <property type="match status" value="1"/>
</dbReference>
<dbReference type="PANTHER" id="PTHR43814:SF1">
    <property type="entry name" value="ARGININOSUCCINATE LYASE"/>
    <property type="match status" value="1"/>
</dbReference>
<evidence type="ECO:0000256" key="4">
    <source>
        <dbReference type="ARBA" id="ARBA00022605"/>
    </source>
</evidence>
<dbReference type="Pfam" id="PF00206">
    <property type="entry name" value="Lyase_1"/>
    <property type="match status" value="1"/>
</dbReference>
<dbReference type="GO" id="GO:0042450">
    <property type="term" value="P:L-arginine biosynthetic process via ornithine"/>
    <property type="evidence" value="ECO:0007669"/>
    <property type="project" value="UniProtKB-UniRule"/>
</dbReference>
<dbReference type="OrthoDB" id="9769623at2"/>
<comment type="catalytic activity">
    <reaction evidence="6">
        <text>2-(N(omega)-L-arginino)succinate = fumarate + L-arginine</text>
        <dbReference type="Rhea" id="RHEA:24020"/>
        <dbReference type="ChEBI" id="CHEBI:29806"/>
        <dbReference type="ChEBI" id="CHEBI:32682"/>
        <dbReference type="ChEBI" id="CHEBI:57472"/>
        <dbReference type="EC" id="4.3.2.1"/>
    </reaction>
</comment>
<dbReference type="Gene3D" id="1.10.275.10">
    <property type="entry name" value="Fumarase/aspartase (N-terminal domain)"/>
    <property type="match status" value="1"/>
</dbReference>
<dbReference type="EC" id="4.3.2.1" evidence="2 6"/>
<evidence type="ECO:0000256" key="1">
    <source>
        <dbReference type="ARBA" id="ARBA00004941"/>
    </source>
</evidence>
<comment type="subcellular location">
    <subcellularLocation>
        <location evidence="6">Cytoplasm</location>
    </subcellularLocation>
</comment>
<dbReference type="UniPathway" id="UPA00068">
    <property type="reaction ID" value="UER00114"/>
</dbReference>
<keyword evidence="3 6" id="KW-0055">Arginine biosynthesis</keyword>
<sequence>MKLWGGRFTEATHHLVETYTASISFDKRLAVADVTGSLAHVQMLASVGVLTNSEAETIQSGLQEIVEEIKTDNFPYRIEDEDIHMNIERRLTEKIGPLAGKLHTARSRNDQVALDMHLYMREVLQTILNELHLLMQALVTTAEEYLDVIFPGYTHLQRAQPVLFAHHLLAYFWMFQRDAHRFRDALKRTDCLPLGTGALAGTTFPVNRQQVAEILGFSTVYPNSMDAVSDRDYLLEFLSHASICMMHLSRLAEEMILWTSEEFGYIELADRYCTGSSMMPQKKNPDVPELVRGKTGRVYGHLIGLLTVLKGLPLAYNKDLQEDKEGIFDTIDTLIPALQLFTGIISTLSVRRDRLQKALSRDFSAATDVADELVRMGIPFRQAHALVGKWVQRALEQGLTLATLPLEEYQKDCPELDDRVFEWLDIRRVVEARTSYGGTATVAVKQQLLEAKATLQSFL</sequence>
<dbReference type="GO" id="GO:0005829">
    <property type="term" value="C:cytosol"/>
    <property type="evidence" value="ECO:0007669"/>
    <property type="project" value="TreeGrafter"/>
</dbReference>
<dbReference type="PROSITE" id="PS00163">
    <property type="entry name" value="FUMARATE_LYASES"/>
    <property type="match status" value="1"/>
</dbReference>
<evidence type="ECO:0000259" key="7">
    <source>
        <dbReference type="Pfam" id="PF00206"/>
    </source>
</evidence>
<dbReference type="PRINTS" id="PR00145">
    <property type="entry name" value="ARGSUCLYASE"/>
</dbReference>
<dbReference type="FunFam" id="1.10.40.30:FF:000001">
    <property type="entry name" value="Argininosuccinate lyase"/>
    <property type="match status" value="1"/>
</dbReference>
<dbReference type="PRINTS" id="PR00149">
    <property type="entry name" value="FUMRATELYASE"/>
</dbReference>
<organism evidence="9 10">
    <name type="scientific">Alicyclobacillus tolerans</name>
    <dbReference type="NCBI Taxonomy" id="90970"/>
    <lineage>
        <taxon>Bacteria</taxon>
        <taxon>Bacillati</taxon>
        <taxon>Bacillota</taxon>
        <taxon>Bacilli</taxon>
        <taxon>Bacillales</taxon>
        <taxon>Alicyclobacillaceae</taxon>
        <taxon>Alicyclobacillus</taxon>
    </lineage>
</organism>
<reference evidence="10" key="1">
    <citation type="submission" date="2016-11" db="EMBL/GenBank/DDBJ databases">
        <authorList>
            <person name="Varghese N."/>
            <person name="Submissions S."/>
        </authorList>
    </citation>
    <scope>NUCLEOTIDE SEQUENCE [LARGE SCALE GENOMIC DNA]</scope>
    <source>
        <strain evidence="10">USBA-503</strain>
    </source>
</reference>
<dbReference type="Proteomes" id="UP000184016">
    <property type="component" value="Unassembled WGS sequence"/>
</dbReference>
<dbReference type="GO" id="GO:0004056">
    <property type="term" value="F:argininosuccinate lyase activity"/>
    <property type="evidence" value="ECO:0007669"/>
    <property type="project" value="UniProtKB-UniRule"/>
</dbReference>
<evidence type="ECO:0000313" key="10">
    <source>
        <dbReference type="Proteomes" id="UP000184016"/>
    </source>
</evidence>
<evidence type="ECO:0000259" key="8">
    <source>
        <dbReference type="Pfam" id="PF14698"/>
    </source>
</evidence>
<name>A0A1M6NG58_9BACL</name>
<keyword evidence="10" id="KW-1185">Reference proteome</keyword>
<comment type="similarity">
    <text evidence="6">Belongs to the lyase 1 family. Argininosuccinate lyase subfamily.</text>
</comment>
<dbReference type="PANTHER" id="PTHR43814">
    <property type="entry name" value="ARGININOSUCCINATE LYASE"/>
    <property type="match status" value="1"/>
</dbReference>
<dbReference type="InterPro" id="IPR008948">
    <property type="entry name" value="L-Aspartase-like"/>
</dbReference>
<dbReference type="Pfam" id="PF14698">
    <property type="entry name" value="ASL_C2"/>
    <property type="match status" value="1"/>
</dbReference>
<dbReference type="InterPro" id="IPR024083">
    <property type="entry name" value="Fumarase/histidase_N"/>
</dbReference>
<dbReference type="Gene3D" id="1.10.40.30">
    <property type="entry name" value="Fumarase/aspartase (C-terminal domain)"/>
    <property type="match status" value="1"/>
</dbReference>
<proteinExistence type="inferred from homology"/>